<dbReference type="Proteomes" id="UP001524318">
    <property type="component" value="Unassembled WGS sequence"/>
</dbReference>
<dbReference type="Pfam" id="PF04909">
    <property type="entry name" value="Amidohydro_2"/>
    <property type="match status" value="1"/>
</dbReference>
<evidence type="ECO:0000313" key="2">
    <source>
        <dbReference type="EMBL" id="MCP9001476.1"/>
    </source>
</evidence>
<evidence type="ECO:0000259" key="1">
    <source>
        <dbReference type="Pfam" id="PF04909"/>
    </source>
</evidence>
<gene>
    <name evidence="2" type="ORF">NFC73_17345</name>
</gene>
<dbReference type="SUPFAM" id="SSF51556">
    <property type="entry name" value="Metallo-dependent hydrolases"/>
    <property type="match status" value="1"/>
</dbReference>
<proteinExistence type="predicted"/>
<protein>
    <submittedName>
        <fullName evidence="2">Amidohydrolase family protein</fullName>
    </submittedName>
</protein>
<accession>A0ABT1LU02</accession>
<organism evidence="2 3">
    <name type="scientific">Pseudarthrobacter humi</name>
    <dbReference type="NCBI Taxonomy" id="2952523"/>
    <lineage>
        <taxon>Bacteria</taxon>
        <taxon>Bacillati</taxon>
        <taxon>Actinomycetota</taxon>
        <taxon>Actinomycetes</taxon>
        <taxon>Micrococcales</taxon>
        <taxon>Micrococcaceae</taxon>
        <taxon>Pseudarthrobacter</taxon>
    </lineage>
</organism>
<dbReference type="EMBL" id="JANCLV010000015">
    <property type="protein sequence ID" value="MCP9001476.1"/>
    <property type="molecule type" value="Genomic_DNA"/>
</dbReference>
<reference evidence="2 3" key="1">
    <citation type="submission" date="2022-06" db="EMBL/GenBank/DDBJ databases">
        <title>Pseudarthrobacter sp. strain RMG13 Genome sequencing and assembly.</title>
        <authorList>
            <person name="Kim I."/>
        </authorList>
    </citation>
    <scope>NUCLEOTIDE SEQUENCE [LARGE SCALE GENOMIC DNA]</scope>
    <source>
        <strain evidence="2 3">RMG13</strain>
    </source>
</reference>
<feature type="domain" description="Amidohydrolase-related" evidence="1">
    <location>
        <begin position="218"/>
        <end position="378"/>
    </location>
</feature>
<dbReference type="InterPro" id="IPR006680">
    <property type="entry name" value="Amidohydro-rel"/>
</dbReference>
<dbReference type="RefSeq" id="WP_254752197.1">
    <property type="nucleotide sequence ID" value="NZ_JANCLV010000015.1"/>
</dbReference>
<evidence type="ECO:0000313" key="3">
    <source>
        <dbReference type="Proteomes" id="UP001524318"/>
    </source>
</evidence>
<dbReference type="InterPro" id="IPR032466">
    <property type="entry name" value="Metal_Hydrolase"/>
</dbReference>
<dbReference type="Gene3D" id="3.20.20.140">
    <property type="entry name" value="Metal-dependent hydrolases"/>
    <property type="match status" value="1"/>
</dbReference>
<name>A0ABT1LU02_9MICC</name>
<dbReference type="PANTHER" id="PTHR43383">
    <property type="entry name" value="NODULIN 6"/>
    <property type="match status" value="1"/>
</dbReference>
<keyword evidence="3" id="KW-1185">Reference proteome</keyword>
<comment type="caution">
    <text evidence="2">The sequence shown here is derived from an EMBL/GenBank/DDBJ whole genome shotgun (WGS) entry which is preliminary data.</text>
</comment>
<dbReference type="PANTHER" id="PTHR43383:SF2">
    <property type="entry name" value="AMIDOHYDROLASE 2 FAMILY PROTEIN"/>
    <property type="match status" value="1"/>
</dbReference>
<sequence length="391" mass="43324">MAGGSFPDFVEQVSLIDHHVHGAFHADGDEARFQNSLNEGNTEPLATPEDTYNTQIGLAIRRWCSGILDLPRHTSPADYWSRRSELGELEVCRRMTRAAGVSDWLIDTGLDAADYLGTAGMADVSAGRTHEIVRLERVAESVLREIANPADYVDAFGQRLHELTRSAVGVKTVLAYRAGFDQDLSRPSRAAVVEAARRWQENACAGIHPKLTDVTLIAHGIHTAVSRKLPLQFHVGFGDRDLDLHKTNPLYLLDFLRSPEVRDTPIMLLHCYPFEREAGYLAHAFENVYIDVGLAVNFTGSRSRALVARSFELAPFTKILYSSDALGPAELHYLGARLWRNAITKVVGGWIDDDDCSEADARKIVQLVAQDNARRVYALPSALHRGATVDR</sequence>